<reference evidence="10" key="2">
    <citation type="submission" date="2020-09" db="EMBL/GenBank/DDBJ databases">
        <authorList>
            <person name="Sun Q."/>
            <person name="Zhou Y."/>
        </authorList>
    </citation>
    <scope>NUCLEOTIDE SEQUENCE</scope>
    <source>
        <strain evidence="10">CGMCC 1.15533</strain>
    </source>
</reference>
<protein>
    <submittedName>
        <fullName evidence="10">Peptide ABC transporter permease</fullName>
    </submittedName>
</protein>
<dbReference type="OrthoDB" id="9770036at2"/>
<dbReference type="GO" id="GO:0022857">
    <property type="term" value="F:transmembrane transporter activity"/>
    <property type="evidence" value="ECO:0007669"/>
    <property type="project" value="TreeGrafter"/>
</dbReference>
<evidence type="ECO:0000256" key="5">
    <source>
        <dbReference type="ARBA" id="ARBA00023136"/>
    </source>
</evidence>
<dbReference type="Proteomes" id="UP000660801">
    <property type="component" value="Unassembled WGS sequence"/>
</dbReference>
<comment type="caution">
    <text evidence="10">The sequence shown here is derived from an EMBL/GenBank/DDBJ whole genome shotgun (WGS) entry which is preliminary data.</text>
</comment>
<accession>A0A917A9G5</accession>
<evidence type="ECO:0000256" key="4">
    <source>
        <dbReference type="ARBA" id="ARBA00022989"/>
    </source>
</evidence>
<feature type="domain" description="MacB-like periplasmic core" evidence="9">
    <location>
        <begin position="18"/>
        <end position="245"/>
    </location>
</feature>
<keyword evidence="5 7" id="KW-0472">Membrane</keyword>
<dbReference type="InterPro" id="IPR050250">
    <property type="entry name" value="Macrolide_Exporter_MacB"/>
</dbReference>
<keyword evidence="2" id="KW-1003">Cell membrane</keyword>
<feature type="domain" description="ABC3 transporter permease C-terminal" evidence="8">
    <location>
        <begin position="297"/>
        <end position="414"/>
    </location>
</feature>
<keyword evidence="4 7" id="KW-1133">Transmembrane helix</keyword>
<dbReference type="InterPro" id="IPR003838">
    <property type="entry name" value="ABC3_permease_C"/>
</dbReference>
<dbReference type="PANTHER" id="PTHR30572">
    <property type="entry name" value="MEMBRANE COMPONENT OF TRANSPORTER-RELATED"/>
    <property type="match status" value="1"/>
</dbReference>
<feature type="transmembrane region" description="Helical" evidence="7">
    <location>
        <begin position="289"/>
        <end position="318"/>
    </location>
</feature>
<dbReference type="PANTHER" id="PTHR30572:SF4">
    <property type="entry name" value="ABC TRANSPORTER PERMEASE YTRF"/>
    <property type="match status" value="1"/>
</dbReference>
<dbReference type="RefSeq" id="WP_068993450.1">
    <property type="nucleotide sequence ID" value="NZ_BMJN01000041.1"/>
</dbReference>
<reference evidence="10" key="1">
    <citation type="journal article" date="2014" name="Int. J. Syst. Evol. Microbiol.">
        <title>Complete genome sequence of Corynebacterium casei LMG S-19264T (=DSM 44701T), isolated from a smear-ripened cheese.</title>
        <authorList>
            <consortium name="US DOE Joint Genome Institute (JGI-PGF)"/>
            <person name="Walter F."/>
            <person name="Albersmeier A."/>
            <person name="Kalinowski J."/>
            <person name="Ruckert C."/>
        </authorList>
    </citation>
    <scope>NUCLEOTIDE SEQUENCE</scope>
    <source>
        <strain evidence="10">CGMCC 1.15533</strain>
    </source>
</reference>
<proteinExistence type="inferred from homology"/>
<feature type="transmembrane region" description="Helical" evidence="7">
    <location>
        <begin position="381"/>
        <end position="404"/>
    </location>
</feature>
<dbReference type="GO" id="GO:0005886">
    <property type="term" value="C:plasma membrane"/>
    <property type="evidence" value="ECO:0007669"/>
    <property type="project" value="UniProtKB-SubCell"/>
</dbReference>
<dbReference type="InterPro" id="IPR025857">
    <property type="entry name" value="MacB_PCD"/>
</dbReference>
<comment type="subcellular location">
    <subcellularLocation>
        <location evidence="1">Cell membrane</location>
        <topology evidence="1">Multi-pass membrane protein</topology>
    </subcellularLocation>
</comment>
<evidence type="ECO:0000259" key="8">
    <source>
        <dbReference type="Pfam" id="PF02687"/>
    </source>
</evidence>
<organism evidence="10 11">
    <name type="scientific">Streptococcus himalayensis</name>
    <dbReference type="NCBI Taxonomy" id="1888195"/>
    <lineage>
        <taxon>Bacteria</taxon>
        <taxon>Bacillati</taxon>
        <taxon>Bacillota</taxon>
        <taxon>Bacilli</taxon>
        <taxon>Lactobacillales</taxon>
        <taxon>Streptococcaceae</taxon>
        <taxon>Streptococcus</taxon>
    </lineage>
</organism>
<sequence length="421" mass="45489">MQNFRFALSSILGHKMRSFLTMLGIIIGVMSVVVIVALGSGVERAFTDIVGSNRQDVALFYSFTKSKDGSGIQTVEDLQSQADEGPEVYSDPPKIQEAWLEQLVRELDGIDKYYATNNSTTSVSYGTKKAENIPITGVNSSYFQAKNYEILAGRLLANADYRNFSRAILIDEKLAEILFTSPQESLNKIIRLGESDYRVVGVYRDPDMEKLKAVAPSNGNIVMANTQLSAEFGGDEIQNVMVHVKHLDKSLEDGAAAARLLTKLSGATDGEFQVLDVESQLEQVKGQIVVFQLVFGAIAGISLLVGGIGVMNIMLVSVTERTREIGLRKALGATRSNILTQFVIESIVLTVIGGMIGLALAYLIVLSIGHSLDALFAGPPVITISSAIGSLLFSAFVGIIFGILPANKASKLNPIEALRYE</sequence>
<gene>
    <name evidence="10" type="ORF">GCM10011510_17480</name>
</gene>
<keyword evidence="11" id="KW-1185">Reference proteome</keyword>
<dbReference type="AlphaFoldDB" id="A0A917A9G5"/>
<dbReference type="EMBL" id="BMJN01000041">
    <property type="protein sequence ID" value="GGE36603.1"/>
    <property type="molecule type" value="Genomic_DNA"/>
</dbReference>
<name>A0A917A9G5_9STRE</name>
<feature type="transmembrane region" description="Helical" evidence="7">
    <location>
        <begin position="20"/>
        <end position="42"/>
    </location>
</feature>
<evidence type="ECO:0000313" key="11">
    <source>
        <dbReference type="Proteomes" id="UP000660801"/>
    </source>
</evidence>
<evidence type="ECO:0000313" key="10">
    <source>
        <dbReference type="EMBL" id="GGE36603.1"/>
    </source>
</evidence>
<comment type="similarity">
    <text evidence="6">Belongs to the ABC-4 integral membrane protein family.</text>
</comment>
<evidence type="ECO:0000259" key="9">
    <source>
        <dbReference type="Pfam" id="PF12704"/>
    </source>
</evidence>
<dbReference type="Pfam" id="PF12704">
    <property type="entry name" value="MacB_PCD"/>
    <property type="match status" value="1"/>
</dbReference>
<dbReference type="Pfam" id="PF02687">
    <property type="entry name" value="FtsX"/>
    <property type="match status" value="1"/>
</dbReference>
<feature type="transmembrane region" description="Helical" evidence="7">
    <location>
        <begin position="339"/>
        <end position="369"/>
    </location>
</feature>
<evidence type="ECO:0000256" key="2">
    <source>
        <dbReference type="ARBA" id="ARBA00022475"/>
    </source>
</evidence>
<evidence type="ECO:0000256" key="7">
    <source>
        <dbReference type="SAM" id="Phobius"/>
    </source>
</evidence>
<keyword evidence="3 7" id="KW-0812">Transmembrane</keyword>
<evidence type="ECO:0000256" key="6">
    <source>
        <dbReference type="ARBA" id="ARBA00038076"/>
    </source>
</evidence>
<evidence type="ECO:0000256" key="1">
    <source>
        <dbReference type="ARBA" id="ARBA00004651"/>
    </source>
</evidence>
<evidence type="ECO:0000256" key="3">
    <source>
        <dbReference type="ARBA" id="ARBA00022692"/>
    </source>
</evidence>